<dbReference type="Pfam" id="PF24681">
    <property type="entry name" value="Kelch_KLHDC2_KLHL20_DRC7"/>
    <property type="match status" value="1"/>
</dbReference>
<protein>
    <recommendedName>
        <fullName evidence="4">Attractin/MKLN-like beta-propeller domain-containing protein</fullName>
    </recommendedName>
</protein>
<dbReference type="PANTHER" id="PTHR46093:SF9">
    <property type="entry name" value="DCD DOMAIN-CONTAINING PROTEIN"/>
    <property type="match status" value="1"/>
</dbReference>
<evidence type="ECO:0000313" key="5">
    <source>
        <dbReference type="EMBL" id="KAK9926141.1"/>
    </source>
</evidence>
<dbReference type="EMBL" id="JBEDUW010000005">
    <property type="protein sequence ID" value="KAK9926141.1"/>
    <property type="molecule type" value="Genomic_DNA"/>
</dbReference>
<dbReference type="AlphaFoldDB" id="A0AAW1WR66"/>
<dbReference type="InterPro" id="IPR056737">
    <property type="entry name" value="Beta-prop_ATRN-MKLN-like"/>
</dbReference>
<feature type="compositionally biased region" description="Polar residues" evidence="3">
    <location>
        <begin position="542"/>
        <end position="552"/>
    </location>
</feature>
<dbReference type="SMART" id="SM00612">
    <property type="entry name" value="Kelch"/>
    <property type="match status" value="3"/>
</dbReference>
<dbReference type="SUPFAM" id="SSF50965">
    <property type="entry name" value="Galactose oxidase, central domain"/>
    <property type="match status" value="2"/>
</dbReference>
<evidence type="ECO:0000256" key="3">
    <source>
        <dbReference type="SAM" id="MobiDB-lite"/>
    </source>
</evidence>
<proteinExistence type="predicted"/>
<name>A0AAW1WR66_RUBAR</name>
<accession>A0AAW1WR66</accession>
<evidence type="ECO:0000313" key="6">
    <source>
        <dbReference type="Proteomes" id="UP001457282"/>
    </source>
</evidence>
<dbReference type="InterPro" id="IPR011043">
    <property type="entry name" value="Gal_Oxase/kelch_b-propeller"/>
</dbReference>
<feature type="compositionally biased region" description="Low complexity" evidence="3">
    <location>
        <begin position="7"/>
        <end position="18"/>
    </location>
</feature>
<dbReference type="InterPro" id="IPR006652">
    <property type="entry name" value="Kelch_1"/>
</dbReference>
<comment type="caution">
    <text evidence="5">The sequence shown here is derived from an EMBL/GenBank/DDBJ whole genome shotgun (WGS) entry which is preliminary data.</text>
</comment>
<evidence type="ECO:0000256" key="2">
    <source>
        <dbReference type="ARBA" id="ARBA00022737"/>
    </source>
</evidence>
<dbReference type="Pfam" id="PF24981">
    <property type="entry name" value="Beta-prop_ATRN-LZTR1"/>
    <property type="match status" value="1"/>
</dbReference>
<feature type="region of interest" description="Disordered" evidence="3">
    <location>
        <begin position="1"/>
        <end position="28"/>
    </location>
</feature>
<keyword evidence="2" id="KW-0677">Repeat</keyword>
<keyword evidence="1" id="KW-0880">Kelch repeat</keyword>
<feature type="compositionally biased region" description="Polar residues" evidence="3">
    <location>
        <begin position="505"/>
        <end position="535"/>
    </location>
</feature>
<evidence type="ECO:0000256" key="1">
    <source>
        <dbReference type="ARBA" id="ARBA00022441"/>
    </source>
</evidence>
<sequence>MRWERVQLQPEHQAQHQQGVLGENEIHGPGKRWGHTCNAIREGRLLYVFGGYGKDNCQTNQVHVFDTVAHTWSQPVIKGTPPTPRDSHSCTTVGDNLFVFGGTDGTNPLKDLHILDTSSHTWISPTLRGEGPEAREGHSAALVGKRLFVFGGCGKSANNNEEVYYNDLYILNIETFAWKHAVTSGPPPSPRDSHTCSSSKNKVIVIGGEDGHDYYLSDVHILDTDTLVWRELNTSGQFLPPRAGHSTVAFGKNLFVFGGFTDAQNLYNDLYMLDVDTGVWTKVVTTGDGPSARFSVAGDCLDPVKGGVLVFIGGCNKSLEALDDMYYLNTGLVRENERRLEKLSLRKQLKLKCQEQNLTSIHDRAFVTVGTGAEICHPHTVPFYGQPCEQTIPLNQSPLLPAKRSFQAKVTERLFDGYTIETVIDGKPLRGVLFSNKPEICNTATPNFSRKRAASEADGVMSNGGCNSKSKDSTGISQEALDHRQPVNAQAKESTSHEIARGQVLVTSNPVHSVTPLNMGDIQTNNTLKSNTEGQGNDRTKMTTGGHNAAIS</sequence>
<dbReference type="Proteomes" id="UP001457282">
    <property type="component" value="Unassembled WGS sequence"/>
</dbReference>
<dbReference type="PANTHER" id="PTHR46093">
    <property type="entry name" value="ACYL-COA-BINDING DOMAIN-CONTAINING PROTEIN 5"/>
    <property type="match status" value="1"/>
</dbReference>
<feature type="domain" description="Attractin/MKLN-like beta-propeller" evidence="4">
    <location>
        <begin position="204"/>
        <end position="329"/>
    </location>
</feature>
<gene>
    <name evidence="5" type="ORF">M0R45_023386</name>
</gene>
<reference evidence="5 6" key="1">
    <citation type="journal article" date="2023" name="G3 (Bethesda)">
        <title>A chromosome-length genome assembly and annotation of blackberry (Rubus argutus, cv. 'Hillquist').</title>
        <authorList>
            <person name="Bruna T."/>
            <person name="Aryal R."/>
            <person name="Dudchenko O."/>
            <person name="Sargent D.J."/>
            <person name="Mead D."/>
            <person name="Buti M."/>
            <person name="Cavallini A."/>
            <person name="Hytonen T."/>
            <person name="Andres J."/>
            <person name="Pham M."/>
            <person name="Weisz D."/>
            <person name="Mascagni F."/>
            <person name="Usai G."/>
            <person name="Natali L."/>
            <person name="Bassil N."/>
            <person name="Fernandez G.E."/>
            <person name="Lomsadze A."/>
            <person name="Armour M."/>
            <person name="Olukolu B."/>
            <person name="Poorten T."/>
            <person name="Britton C."/>
            <person name="Davik J."/>
            <person name="Ashrafi H."/>
            <person name="Aiden E.L."/>
            <person name="Borodovsky M."/>
            <person name="Worthington M."/>
        </authorList>
    </citation>
    <scope>NUCLEOTIDE SEQUENCE [LARGE SCALE GENOMIC DNA]</scope>
    <source>
        <strain evidence="5">PI 553951</strain>
    </source>
</reference>
<feature type="compositionally biased region" description="Polar residues" evidence="3">
    <location>
        <begin position="464"/>
        <end position="477"/>
    </location>
</feature>
<keyword evidence="6" id="KW-1185">Reference proteome</keyword>
<evidence type="ECO:0000259" key="4">
    <source>
        <dbReference type="Pfam" id="PF24981"/>
    </source>
</evidence>
<organism evidence="5 6">
    <name type="scientific">Rubus argutus</name>
    <name type="common">Southern blackberry</name>
    <dbReference type="NCBI Taxonomy" id="59490"/>
    <lineage>
        <taxon>Eukaryota</taxon>
        <taxon>Viridiplantae</taxon>
        <taxon>Streptophyta</taxon>
        <taxon>Embryophyta</taxon>
        <taxon>Tracheophyta</taxon>
        <taxon>Spermatophyta</taxon>
        <taxon>Magnoliopsida</taxon>
        <taxon>eudicotyledons</taxon>
        <taxon>Gunneridae</taxon>
        <taxon>Pentapetalae</taxon>
        <taxon>rosids</taxon>
        <taxon>fabids</taxon>
        <taxon>Rosales</taxon>
        <taxon>Rosaceae</taxon>
        <taxon>Rosoideae</taxon>
        <taxon>Rosoideae incertae sedis</taxon>
        <taxon>Rubus</taxon>
    </lineage>
</organism>
<dbReference type="Gene3D" id="2.120.10.80">
    <property type="entry name" value="Kelch-type beta propeller"/>
    <property type="match status" value="2"/>
</dbReference>
<dbReference type="InterPro" id="IPR015915">
    <property type="entry name" value="Kelch-typ_b-propeller"/>
</dbReference>
<feature type="region of interest" description="Disordered" evidence="3">
    <location>
        <begin position="453"/>
        <end position="552"/>
    </location>
</feature>